<dbReference type="Gene3D" id="2.60.120.260">
    <property type="entry name" value="Galactose-binding domain-like"/>
    <property type="match status" value="2"/>
</dbReference>
<dbReference type="SUPFAM" id="SSF49785">
    <property type="entry name" value="Galactose-binding domain-like"/>
    <property type="match status" value="2"/>
</dbReference>
<evidence type="ECO:0000259" key="11">
    <source>
        <dbReference type="SMART" id="SM00607"/>
    </source>
</evidence>
<comment type="similarity">
    <text evidence="3">Belongs to the fucolectin family.</text>
</comment>
<evidence type="ECO:0000256" key="7">
    <source>
        <dbReference type="ARBA" id="ARBA00022734"/>
    </source>
</evidence>
<reference evidence="12" key="1">
    <citation type="submission" date="2025-08" db="UniProtKB">
        <authorList>
            <consortium name="Ensembl"/>
        </authorList>
    </citation>
    <scope>IDENTIFICATION</scope>
</reference>
<keyword evidence="6" id="KW-0479">Metal-binding</keyword>
<feature type="signal peptide" evidence="10">
    <location>
        <begin position="1"/>
        <end position="27"/>
    </location>
</feature>
<dbReference type="GO" id="GO:0010185">
    <property type="term" value="P:regulation of cellular defense response"/>
    <property type="evidence" value="ECO:0007669"/>
    <property type="project" value="UniProtKB-ARBA"/>
</dbReference>
<keyword evidence="5" id="KW-0964">Secreted</keyword>
<dbReference type="GO" id="GO:0046872">
    <property type="term" value="F:metal ion binding"/>
    <property type="evidence" value="ECO:0007669"/>
    <property type="project" value="UniProtKB-KW"/>
</dbReference>
<feature type="domain" description="Fucolectin tachylectin-4 pentraxin-1" evidence="11">
    <location>
        <begin position="181"/>
        <end position="304"/>
    </location>
</feature>
<proteinExistence type="inferred from homology"/>
<dbReference type="Proteomes" id="UP000472270">
    <property type="component" value="Unassembled WGS sequence"/>
</dbReference>
<sequence>MATKRQNLLTAALTMLLSYIPFPDCKASENVALKGKATQISLYGNSFASNAIDGNKDGDYSHGSCSHTANNLNPWWRLDLLKRHKVFSVVITNRADSVPERLNGAEIRIGNSLDNNGNNNPRCAVISSIPPGFSTTFECHGMEGRYINVVIPGWEEYLTLCEVEFFIQNYEFTWNPCIDLGENVALKGKATQISLYGNSFASNAIDGNKDGDYSHGSCSHTANNLNPWWRLDLLKRHKVFSVVITNRADSVPERLNGAEIRIGNSLDNNGNNNPRCAVISSIPPGFSTTFECHGMEGLYGSPLD</sequence>
<keyword evidence="10" id="KW-0732">Signal</keyword>
<feature type="chain" id="PRO_5025583883" evidence="10">
    <location>
        <begin position="28"/>
        <end position="304"/>
    </location>
</feature>
<keyword evidence="9" id="KW-1015">Disulfide bond</keyword>
<evidence type="ECO:0000256" key="2">
    <source>
        <dbReference type="ARBA" id="ARBA00004613"/>
    </source>
</evidence>
<evidence type="ECO:0000256" key="6">
    <source>
        <dbReference type="ARBA" id="ARBA00022723"/>
    </source>
</evidence>
<evidence type="ECO:0000256" key="5">
    <source>
        <dbReference type="ARBA" id="ARBA00022525"/>
    </source>
</evidence>
<evidence type="ECO:0000256" key="3">
    <source>
        <dbReference type="ARBA" id="ARBA00010147"/>
    </source>
</evidence>
<dbReference type="AlphaFoldDB" id="A0A673MPW3"/>
<protein>
    <submittedName>
        <fullName evidence="12">Si:ch211-215k15.4</fullName>
    </submittedName>
</protein>
<dbReference type="InterPro" id="IPR008979">
    <property type="entry name" value="Galactose-bd-like_sf"/>
</dbReference>
<comment type="subunit">
    <text evidence="4">Homotrimer.</text>
</comment>
<dbReference type="Ensembl" id="ENSSRHT00000095219.1">
    <property type="protein sequence ID" value="ENSSRHP00000092717.1"/>
    <property type="gene ID" value="ENSSRHG00000045727.1"/>
</dbReference>
<comment type="subcellular location">
    <subcellularLocation>
        <location evidence="2">Secreted</location>
    </subcellularLocation>
</comment>
<keyword evidence="13" id="KW-1185">Reference proteome</keyword>
<dbReference type="InterPro" id="IPR051941">
    <property type="entry name" value="BG_Antigen-Binding_Lectin"/>
</dbReference>
<organism evidence="12 13">
    <name type="scientific">Sinocyclocheilus rhinocerous</name>
    <dbReference type="NCBI Taxonomy" id="307959"/>
    <lineage>
        <taxon>Eukaryota</taxon>
        <taxon>Metazoa</taxon>
        <taxon>Chordata</taxon>
        <taxon>Craniata</taxon>
        <taxon>Vertebrata</taxon>
        <taxon>Euteleostomi</taxon>
        <taxon>Actinopterygii</taxon>
        <taxon>Neopterygii</taxon>
        <taxon>Teleostei</taxon>
        <taxon>Ostariophysi</taxon>
        <taxon>Cypriniformes</taxon>
        <taxon>Cyprinidae</taxon>
        <taxon>Cyprininae</taxon>
        <taxon>Sinocyclocheilus</taxon>
    </lineage>
</organism>
<evidence type="ECO:0000256" key="10">
    <source>
        <dbReference type="SAM" id="SignalP"/>
    </source>
</evidence>
<dbReference type="PANTHER" id="PTHR45713:SF8">
    <property type="entry name" value="SI:CH211-215K15.4"/>
    <property type="match status" value="1"/>
</dbReference>
<evidence type="ECO:0000313" key="13">
    <source>
        <dbReference type="Proteomes" id="UP000472270"/>
    </source>
</evidence>
<keyword evidence="8" id="KW-0106">Calcium</keyword>
<evidence type="ECO:0000256" key="4">
    <source>
        <dbReference type="ARBA" id="ARBA00011233"/>
    </source>
</evidence>
<feature type="domain" description="Fucolectin tachylectin-4 pentraxin-1" evidence="11">
    <location>
        <begin position="28"/>
        <end position="175"/>
    </location>
</feature>
<comment type="function">
    <text evidence="1">Acts as a defensive agent. Recognizes blood group fucosylated oligosaccharides including A, B, H and Lewis B-type antigens. Does not recognize Lewis A antigen and has low affinity for monovalent haptens.</text>
</comment>
<dbReference type="InterPro" id="IPR006585">
    <property type="entry name" value="FTP1"/>
</dbReference>
<evidence type="ECO:0000256" key="9">
    <source>
        <dbReference type="ARBA" id="ARBA00023157"/>
    </source>
</evidence>
<dbReference type="GO" id="GO:0005576">
    <property type="term" value="C:extracellular region"/>
    <property type="evidence" value="ECO:0007669"/>
    <property type="project" value="UniProtKB-SubCell"/>
</dbReference>
<dbReference type="GO" id="GO:0001868">
    <property type="term" value="P:regulation of complement activation, lectin pathway"/>
    <property type="evidence" value="ECO:0007669"/>
    <property type="project" value="UniProtKB-ARBA"/>
</dbReference>
<evidence type="ECO:0000256" key="8">
    <source>
        <dbReference type="ARBA" id="ARBA00022837"/>
    </source>
</evidence>
<name>A0A673MPW3_9TELE</name>
<dbReference type="GO" id="GO:0042806">
    <property type="term" value="F:fucose binding"/>
    <property type="evidence" value="ECO:0007669"/>
    <property type="project" value="UniProtKB-ARBA"/>
</dbReference>
<evidence type="ECO:0000256" key="1">
    <source>
        <dbReference type="ARBA" id="ARBA00002219"/>
    </source>
</evidence>
<accession>A0A673MPW3</accession>
<dbReference type="Pfam" id="PF22633">
    <property type="entry name" value="F5_F8_type_C_2"/>
    <property type="match status" value="2"/>
</dbReference>
<dbReference type="SMART" id="SM00607">
    <property type="entry name" value="FTP"/>
    <property type="match status" value="2"/>
</dbReference>
<evidence type="ECO:0000313" key="12">
    <source>
        <dbReference type="Ensembl" id="ENSSRHP00000092717.1"/>
    </source>
</evidence>
<dbReference type="PANTHER" id="PTHR45713">
    <property type="entry name" value="FTP DOMAIN-CONTAINING PROTEIN"/>
    <property type="match status" value="1"/>
</dbReference>
<reference evidence="12" key="2">
    <citation type="submission" date="2025-09" db="UniProtKB">
        <authorList>
            <consortium name="Ensembl"/>
        </authorList>
    </citation>
    <scope>IDENTIFICATION</scope>
</reference>
<keyword evidence="7" id="KW-0430">Lectin</keyword>